<gene>
    <name evidence="2" type="ORF">BDP27DRAFT_1438214</name>
</gene>
<protein>
    <submittedName>
        <fullName evidence="2">Uncharacterized protein</fullName>
    </submittedName>
</protein>
<sequence length="354" mass="39695">MFTGSGCALPHILRRAPGPYEAFLLDCEGKPLPEPAGPIDAKDTSRARGRLSSILTSMKKEVTKQNEDVGLKDLLVAITQGSFNWGGNKAEDKLVTYFAIKGPSGSYKCNPYCLGFAVRGKDADKSANKFAKRTDPYGEFHYPITEADKITGFEKYVFREHRASDVHLQIKKDLRSSRTPAAGGTHETHKGPSNSGPAPSPKRLRVPKTVGGPSSQSKRPRVSTDRGIVNPAPSLTLIQPNPMSIQSVVEGLIQRPSYISKLSDVLPDKFSDEQWSEFRRHLHANAKSEEFKFDFTLPYRSNDRGKIDAICEKTADQLPYFKRYQDLWPIRFALEKYVDYRYRARPELPSGNNW</sequence>
<organism evidence="2 3">
    <name type="scientific">Rhodocollybia butyracea</name>
    <dbReference type="NCBI Taxonomy" id="206335"/>
    <lineage>
        <taxon>Eukaryota</taxon>
        <taxon>Fungi</taxon>
        <taxon>Dikarya</taxon>
        <taxon>Basidiomycota</taxon>
        <taxon>Agaricomycotina</taxon>
        <taxon>Agaricomycetes</taxon>
        <taxon>Agaricomycetidae</taxon>
        <taxon>Agaricales</taxon>
        <taxon>Marasmiineae</taxon>
        <taxon>Omphalotaceae</taxon>
        <taxon>Rhodocollybia</taxon>
    </lineage>
</organism>
<dbReference type="Proteomes" id="UP000772434">
    <property type="component" value="Unassembled WGS sequence"/>
</dbReference>
<evidence type="ECO:0000313" key="3">
    <source>
        <dbReference type="Proteomes" id="UP000772434"/>
    </source>
</evidence>
<accession>A0A9P5P375</accession>
<evidence type="ECO:0000256" key="1">
    <source>
        <dbReference type="SAM" id="MobiDB-lite"/>
    </source>
</evidence>
<feature type="region of interest" description="Disordered" evidence="1">
    <location>
        <begin position="169"/>
        <end position="234"/>
    </location>
</feature>
<name>A0A9P5P375_9AGAR</name>
<reference evidence="2" key="1">
    <citation type="submission" date="2020-11" db="EMBL/GenBank/DDBJ databases">
        <authorList>
            <consortium name="DOE Joint Genome Institute"/>
            <person name="Ahrendt S."/>
            <person name="Riley R."/>
            <person name="Andreopoulos W."/>
            <person name="Labutti K."/>
            <person name="Pangilinan J."/>
            <person name="Ruiz-Duenas F.J."/>
            <person name="Barrasa J.M."/>
            <person name="Sanchez-Garcia M."/>
            <person name="Camarero S."/>
            <person name="Miyauchi S."/>
            <person name="Serrano A."/>
            <person name="Linde D."/>
            <person name="Babiker R."/>
            <person name="Drula E."/>
            <person name="Ayuso-Fernandez I."/>
            <person name="Pacheco R."/>
            <person name="Padilla G."/>
            <person name="Ferreira P."/>
            <person name="Barriuso J."/>
            <person name="Kellner H."/>
            <person name="Castanera R."/>
            <person name="Alfaro M."/>
            <person name="Ramirez L."/>
            <person name="Pisabarro A.G."/>
            <person name="Kuo A."/>
            <person name="Tritt A."/>
            <person name="Lipzen A."/>
            <person name="He G."/>
            <person name="Yan M."/>
            <person name="Ng V."/>
            <person name="Cullen D."/>
            <person name="Martin F."/>
            <person name="Rosso M.-N."/>
            <person name="Henrissat B."/>
            <person name="Hibbett D."/>
            <person name="Martinez A.T."/>
            <person name="Grigoriev I.V."/>
        </authorList>
    </citation>
    <scope>NUCLEOTIDE SEQUENCE</scope>
    <source>
        <strain evidence="2">AH 40177</strain>
    </source>
</reference>
<keyword evidence="3" id="KW-1185">Reference proteome</keyword>
<comment type="caution">
    <text evidence="2">The sequence shown here is derived from an EMBL/GenBank/DDBJ whole genome shotgun (WGS) entry which is preliminary data.</text>
</comment>
<evidence type="ECO:0000313" key="2">
    <source>
        <dbReference type="EMBL" id="KAF9024312.1"/>
    </source>
</evidence>
<dbReference type="EMBL" id="JADNRY010000917">
    <property type="protein sequence ID" value="KAF9024312.1"/>
    <property type="molecule type" value="Genomic_DNA"/>
</dbReference>
<dbReference type="AlphaFoldDB" id="A0A9P5P375"/>
<proteinExistence type="predicted"/>